<reference evidence="2 5" key="1">
    <citation type="journal article" date="2014" name="Int. J. Syst. Evol. Microbiol.">
        <title>Complete genome sequence of Corynebacterium casei LMG S-19264T (=DSM 44701T), isolated from a smear-ripened cheese.</title>
        <authorList>
            <consortium name="US DOE Joint Genome Institute (JGI-PGF)"/>
            <person name="Walter F."/>
            <person name="Albersmeier A."/>
            <person name="Kalinowski J."/>
            <person name="Ruckert C."/>
        </authorList>
    </citation>
    <scope>NUCLEOTIDE SEQUENCE [LARGE SCALE GENOMIC DNA]</scope>
    <source>
        <strain evidence="2 5">JCM 4434</strain>
    </source>
</reference>
<reference evidence="3" key="4">
    <citation type="submission" date="2016-08" db="EMBL/GenBank/DDBJ databases">
        <title>Sequencing, Assembly and Comparative Genomics of S. aureofaciens ATCC 10762.</title>
        <authorList>
            <person name="Gradnigo J.S."/>
            <person name="Johnson N."/>
            <person name="Somerville G.A."/>
        </authorList>
    </citation>
    <scope>NUCLEOTIDE SEQUENCE [LARGE SCALE GENOMIC DNA]</scope>
    <source>
        <strain evidence="3">ATCC 10762</strain>
    </source>
</reference>
<dbReference type="Pfam" id="PF08592">
    <property type="entry name" value="Anthrone_oxy"/>
    <property type="match status" value="1"/>
</dbReference>
<sequence length="168" mass="17879">MNGDIRGIVLLAATVLTGLMAGTYFVFSVAVMPGLGQSDDRTFVEAMQRINVAIQNGWFVLAFGGALVLGLVAAFQHRHGEGRPALAWIVAGVVLYVISLLITMGLSVPLNNQLAEAGSAGRIHDLAAVRARFEATWVHWNVARTLVTTASLVCLVWAIRVARGVGRA</sequence>
<protein>
    <submittedName>
        <fullName evidence="2">Membrane protein</fullName>
    </submittedName>
</protein>
<name>A0A1E7N922_KITAU</name>
<keyword evidence="4" id="KW-1185">Reference proteome</keyword>
<dbReference type="GeneID" id="97488371"/>
<keyword evidence="1" id="KW-0812">Transmembrane</keyword>
<accession>A0A1E7N922</accession>
<feature type="transmembrane region" description="Helical" evidence="1">
    <location>
        <begin position="52"/>
        <end position="73"/>
    </location>
</feature>
<reference evidence="2" key="5">
    <citation type="submission" date="2020-09" db="EMBL/GenBank/DDBJ databases">
        <authorList>
            <person name="Sun Q."/>
            <person name="Ohkuma M."/>
        </authorList>
    </citation>
    <scope>NUCLEOTIDE SEQUENCE</scope>
    <source>
        <strain evidence="2">JCM 4434</strain>
    </source>
</reference>
<dbReference type="Proteomes" id="UP000610124">
    <property type="component" value="Unassembled WGS sequence"/>
</dbReference>
<feature type="transmembrane region" description="Helical" evidence="1">
    <location>
        <begin position="85"/>
        <end position="106"/>
    </location>
</feature>
<dbReference type="AlphaFoldDB" id="A0A1E7N922"/>
<keyword evidence="1" id="KW-0472">Membrane</keyword>
<keyword evidence="1" id="KW-1133">Transmembrane helix</keyword>
<evidence type="ECO:0000313" key="4">
    <source>
        <dbReference type="Proteomes" id="UP000037395"/>
    </source>
</evidence>
<organism evidence="3 4">
    <name type="scientific">Kitasatospora aureofaciens</name>
    <name type="common">Streptomyces aureofaciens</name>
    <dbReference type="NCBI Taxonomy" id="1894"/>
    <lineage>
        <taxon>Bacteria</taxon>
        <taxon>Bacillati</taxon>
        <taxon>Actinomycetota</taxon>
        <taxon>Actinomycetes</taxon>
        <taxon>Kitasatosporales</taxon>
        <taxon>Streptomycetaceae</taxon>
        <taxon>Kitasatospora</taxon>
    </lineage>
</organism>
<dbReference type="Proteomes" id="UP000037395">
    <property type="component" value="Unassembled WGS sequence"/>
</dbReference>
<evidence type="ECO:0000256" key="1">
    <source>
        <dbReference type="SAM" id="Phobius"/>
    </source>
</evidence>
<reference evidence="4" key="3">
    <citation type="submission" date="2016-08" db="EMBL/GenBank/DDBJ databases">
        <title>Sequencing, assembly and comparative genomics of S. aureofaciens ATCC 10762.</title>
        <authorList>
            <person name="Gradnigo J.S."/>
            <person name="Johnson N."/>
            <person name="Somerville G.A."/>
        </authorList>
    </citation>
    <scope>NUCLEOTIDE SEQUENCE [LARGE SCALE GENOMIC DNA]</scope>
    <source>
        <strain evidence="4">ATCC 10762 / DSM 40127 / CCM 3239 / JCM 4008 / LMG 5968 / NBRC 12843 / NCIMB 8234 / A-377</strain>
    </source>
</reference>
<proteinExistence type="predicted"/>
<dbReference type="InterPro" id="IPR013901">
    <property type="entry name" value="Anthrone_oxy"/>
</dbReference>
<gene>
    <name evidence="2" type="ORF">GCM10010502_53880</name>
    <name evidence="3" type="ORF">HS99_0005135</name>
</gene>
<evidence type="ECO:0000313" key="5">
    <source>
        <dbReference type="Proteomes" id="UP000610124"/>
    </source>
</evidence>
<evidence type="ECO:0000313" key="2">
    <source>
        <dbReference type="EMBL" id="GGU93616.1"/>
    </source>
</evidence>
<feature type="transmembrane region" description="Helical" evidence="1">
    <location>
        <begin position="142"/>
        <end position="162"/>
    </location>
</feature>
<dbReference type="RefSeq" id="WP_030556575.1">
    <property type="nucleotide sequence ID" value="NZ_BMUB01000015.1"/>
</dbReference>
<reference evidence="3 4" key="2">
    <citation type="submission" date="2014-07" db="EMBL/GenBank/DDBJ databases">
        <authorList>
            <person name="Zhang J.E."/>
            <person name="Yang H."/>
            <person name="Guo J."/>
            <person name="Deng Z."/>
            <person name="Luo H."/>
            <person name="Luo M."/>
            <person name="Zhao B."/>
        </authorList>
    </citation>
    <scope>NUCLEOTIDE SEQUENCE [LARGE SCALE GENOMIC DNA]</scope>
    <source>
        <strain evidence="3">ATCC 10762</strain>
        <strain evidence="4">ATCC 10762 / DSM 40127 / CCM 3239 / JCM 4008 / LMG 5968 / NBRC 12843 / NCIMB 8234 / A-377</strain>
    </source>
</reference>
<comment type="caution">
    <text evidence="3">The sequence shown here is derived from an EMBL/GenBank/DDBJ whole genome shotgun (WGS) entry which is preliminary data.</text>
</comment>
<dbReference type="EMBL" id="BMUB01000015">
    <property type="protein sequence ID" value="GGU93616.1"/>
    <property type="molecule type" value="Genomic_DNA"/>
</dbReference>
<feature type="transmembrane region" description="Helical" evidence="1">
    <location>
        <begin position="7"/>
        <end position="32"/>
    </location>
</feature>
<evidence type="ECO:0000313" key="3">
    <source>
        <dbReference type="EMBL" id="OEV37195.1"/>
    </source>
</evidence>
<dbReference type="EMBL" id="JPRF03000021">
    <property type="protein sequence ID" value="OEV37195.1"/>
    <property type="molecule type" value="Genomic_DNA"/>
</dbReference>
<accession>A0A8H9LXJ5</accession>